<dbReference type="InterPro" id="IPR001387">
    <property type="entry name" value="Cro/C1-type_HTH"/>
</dbReference>
<proteinExistence type="predicted"/>
<dbReference type="RefSeq" id="WP_141415041.1">
    <property type="nucleotide sequence ID" value="NZ_OCNJ01000001.1"/>
</dbReference>
<sequence>MDKDLVRHLRITLGATQKELAVRLGLNQSTVSRWERGTTRPDAETRRRLYALLQGASDRGEASLRLLVSHSPAAMALFDAGWRVHALSQSFSDLLGSSPGEAIGTDLRRRFSDELTEAAQAALARGLLTGGTSGLRILCPLRGGRGRVWTDGTWHALRLDGQERPLVVWQCRVVPAAEADALQARRAAVLDLGEEIAG</sequence>
<feature type="domain" description="HTH cro/C1-type" evidence="2">
    <location>
        <begin position="6"/>
        <end position="45"/>
    </location>
</feature>
<evidence type="ECO:0000313" key="4">
    <source>
        <dbReference type="Proteomes" id="UP000219621"/>
    </source>
</evidence>
<evidence type="ECO:0000259" key="2">
    <source>
        <dbReference type="PROSITE" id="PS50943"/>
    </source>
</evidence>
<dbReference type="Pfam" id="PF01381">
    <property type="entry name" value="HTH_3"/>
    <property type="match status" value="1"/>
</dbReference>
<dbReference type="InterPro" id="IPR013656">
    <property type="entry name" value="PAS_4"/>
</dbReference>
<evidence type="ECO:0000313" key="3">
    <source>
        <dbReference type="EMBL" id="SOD89039.1"/>
    </source>
</evidence>
<dbReference type="PROSITE" id="PS50112">
    <property type="entry name" value="PAS"/>
    <property type="match status" value="1"/>
</dbReference>
<dbReference type="OrthoDB" id="123556at2"/>
<dbReference type="AlphaFoldDB" id="A0A286G1I4"/>
<evidence type="ECO:0000259" key="1">
    <source>
        <dbReference type="PROSITE" id="PS50112"/>
    </source>
</evidence>
<dbReference type="SMART" id="SM00091">
    <property type="entry name" value="PAS"/>
    <property type="match status" value="1"/>
</dbReference>
<protein>
    <submittedName>
        <fullName evidence="3">PAS domain S-box-containing protein</fullName>
    </submittedName>
</protein>
<dbReference type="SUPFAM" id="SSF47413">
    <property type="entry name" value="lambda repressor-like DNA-binding domains"/>
    <property type="match status" value="1"/>
</dbReference>
<dbReference type="GO" id="GO:0003677">
    <property type="term" value="F:DNA binding"/>
    <property type="evidence" value="ECO:0007669"/>
    <property type="project" value="InterPro"/>
</dbReference>
<organism evidence="3 4">
    <name type="scientific">Caenispirillum bisanense</name>
    <dbReference type="NCBI Taxonomy" id="414052"/>
    <lineage>
        <taxon>Bacteria</taxon>
        <taxon>Pseudomonadati</taxon>
        <taxon>Pseudomonadota</taxon>
        <taxon>Alphaproteobacteria</taxon>
        <taxon>Rhodospirillales</taxon>
        <taxon>Novispirillaceae</taxon>
        <taxon>Caenispirillum</taxon>
    </lineage>
</organism>
<dbReference type="Proteomes" id="UP000219621">
    <property type="component" value="Unassembled WGS sequence"/>
</dbReference>
<feature type="domain" description="PAS" evidence="1">
    <location>
        <begin position="60"/>
        <end position="130"/>
    </location>
</feature>
<dbReference type="SMART" id="SM00530">
    <property type="entry name" value="HTH_XRE"/>
    <property type="match status" value="1"/>
</dbReference>
<reference evidence="3 4" key="1">
    <citation type="submission" date="2017-09" db="EMBL/GenBank/DDBJ databases">
        <authorList>
            <person name="Ehlers B."/>
            <person name="Leendertz F.H."/>
        </authorList>
    </citation>
    <scope>NUCLEOTIDE SEQUENCE [LARGE SCALE GENOMIC DNA]</scope>
    <source>
        <strain evidence="3 4">USBA 140</strain>
    </source>
</reference>
<keyword evidence="4" id="KW-1185">Reference proteome</keyword>
<gene>
    <name evidence="3" type="ORF">SAMN05421508_10191</name>
</gene>
<dbReference type="CDD" id="cd00093">
    <property type="entry name" value="HTH_XRE"/>
    <property type="match status" value="1"/>
</dbReference>
<dbReference type="CDD" id="cd00130">
    <property type="entry name" value="PAS"/>
    <property type="match status" value="1"/>
</dbReference>
<dbReference type="InterPro" id="IPR010982">
    <property type="entry name" value="Lambda_DNA-bd_dom_sf"/>
</dbReference>
<name>A0A286G1I4_9PROT</name>
<dbReference type="Gene3D" id="1.10.260.40">
    <property type="entry name" value="lambda repressor-like DNA-binding domains"/>
    <property type="match status" value="1"/>
</dbReference>
<dbReference type="InterPro" id="IPR000014">
    <property type="entry name" value="PAS"/>
</dbReference>
<accession>A0A286G1I4</accession>
<dbReference type="InterPro" id="IPR035965">
    <property type="entry name" value="PAS-like_dom_sf"/>
</dbReference>
<dbReference type="SUPFAM" id="SSF55785">
    <property type="entry name" value="PYP-like sensor domain (PAS domain)"/>
    <property type="match status" value="1"/>
</dbReference>
<dbReference type="PROSITE" id="PS50943">
    <property type="entry name" value="HTH_CROC1"/>
    <property type="match status" value="1"/>
</dbReference>
<dbReference type="Pfam" id="PF08448">
    <property type="entry name" value="PAS_4"/>
    <property type="match status" value="1"/>
</dbReference>
<dbReference type="Gene3D" id="3.30.450.20">
    <property type="entry name" value="PAS domain"/>
    <property type="match status" value="1"/>
</dbReference>
<dbReference type="EMBL" id="OCNJ01000001">
    <property type="protein sequence ID" value="SOD89039.1"/>
    <property type="molecule type" value="Genomic_DNA"/>
</dbReference>